<accession>A0AAV2S6J9</accession>
<protein>
    <submittedName>
        <fullName evidence="3">Uncharacterized protein</fullName>
    </submittedName>
</protein>
<feature type="chain" id="PRO_5043393843" evidence="2">
    <location>
        <begin position="23"/>
        <end position="293"/>
    </location>
</feature>
<comment type="caution">
    <text evidence="3">The sequence shown here is derived from an EMBL/GenBank/DDBJ whole genome shotgun (WGS) entry which is preliminary data.</text>
</comment>
<keyword evidence="2" id="KW-0732">Signal</keyword>
<organism evidence="3 4">
    <name type="scientific">Meganyctiphanes norvegica</name>
    <name type="common">Northern krill</name>
    <name type="synonym">Thysanopoda norvegica</name>
    <dbReference type="NCBI Taxonomy" id="48144"/>
    <lineage>
        <taxon>Eukaryota</taxon>
        <taxon>Metazoa</taxon>
        <taxon>Ecdysozoa</taxon>
        <taxon>Arthropoda</taxon>
        <taxon>Crustacea</taxon>
        <taxon>Multicrustacea</taxon>
        <taxon>Malacostraca</taxon>
        <taxon>Eumalacostraca</taxon>
        <taxon>Eucarida</taxon>
        <taxon>Euphausiacea</taxon>
        <taxon>Euphausiidae</taxon>
        <taxon>Meganyctiphanes</taxon>
    </lineage>
</organism>
<feature type="signal peptide" evidence="2">
    <location>
        <begin position="1"/>
        <end position="22"/>
    </location>
</feature>
<evidence type="ECO:0000256" key="1">
    <source>
        <dbReference type="SAM" id="MobiDB-lite"/>
    </source>
</evidence>
<evidence type="ECO:0000313" key="4">
    <source>
        <dbReference type="Proteomes" id="UP001497623"/>
    </source>
</evidence>
<feature type="region of interest" description="Disordered" evidence="1">
    <location>
        <begin position="173"/>
        <end position="242"/>
    </location>
</feature>
<feature type="compositionally biased region" description="Low complexity" evidence="1">
    <location>
        <begin position="179"/>
        <end position="230"/>
    </location>
</feature>
<dbReference type="AlphaFoldDB" id="A0AAV2S6J9"/>
<evidence type="ECO:0000256" key="2">
    <source>
        <dbReference type="SAM" id="SignalP"/>
    </source>
</evidence>
<dbReference type="EMBL" id="CAXKWB010049678">
    <property type="protein sequence ID" value="CAL4168950.1"/>
    <property type="molecule type" value="Genomic_DNA"/>
</dbReference>
<proteinExistence type="predicted"/>
<reference evidence="3 4" key="1">
    <citation type="submission" date="2024-05" db="EMBL/GenBank/DDBJ databases">
        <authorList>
            <person name="Wallberg A."/>
        </authorList>
    </citation>
    <scope>NUCLEOTIDE SEQUENCE [LARGE SCALE GENOMIC DNA]</scope>
</reference>
<keyword evidence="4" id="KW-1185">Reference proteome</keyword>
<dbReference type="Proteomes" id="UP001497623">
    <property type="component" value="Unassembled WGS sequence"/>
</dbReference>
<name>A0AAV2S6J9_MEGNR</name>
<sequence>MTTSIASMKFTIFLALVMSCRAAYYDVKGEDFAGYVAGSSFAVRPYAEISRYGVPVPPSGVDSAGVYLLDLTFYTQTQTIRRSSSGDAIFEYVYYCDNSDSELEIRLSYPWQSEFIKVCGPGSNGVSGQWSTGYFTRKCSASSCAAIDIWLYGVSLAESDVVGLDMLTLATDGDNFPRPTTAAPSTAPPTTAAPTTAAPTTAPPTTTFKTTSYETTYKTSAPPTEVPTTHEPTDKTTGDYTDDITSDYTDVSYYTDETTDDYTDDGNYTDVSYFTDDATDYYDYDDDDNELNL</sequence>
<gene>
    <name evidence="3" type="ORF">MNOR_LOCUS33759</name>
</gene>
<evidence type="ECO:0000313" key="3">
    <source>
        <dbReference type="EMBL" id="CAL4168950.1"/>
    </source>
</evidence>
<feature type="non-terminal residue" evidence="3">
    <location>
        <position position="293"/>
    </location>
</feature>